<name>A0ABY9WXU8_9BACT</name>
<keyword evidence="2" id="KW-0472">Membrane</keyword>
<dbReference type="Proteomes" id="UP001611383">
    <property type="component" value="Chromosome"/>
</dbReference>
<keyword evidence="3" id="KW-0732">Signal</keyword>
<organism evidence="4 5">
    <name type="scientific">Archangium minus</name>
    <dbReference type="NCBI Taxonomy" id="83450"/>
    <lineage>
        <taxon>Bacteria</taxon>
        <taxon>Pseudomonadati</taxon>
        <taxon>Myxococcota</taxon>
        <taxon>Myxococcia</taxon>
        <taxon>Myxococcales</taxon>
        <taxon>Cystobacterineae</taxon>
        <taxon>Archangiaceae</taxon>
        <taxon>Archangium</taxon>
    </lineage>
</organism>
<evidence type="ECO:0000313" key="4">
    <source>
        <dbReference type="EMBL" id="WNG47974.1"/>
    </source>
</evidence>
<keyword evidence="2" id="KW-0812">Transmembrane</keyword>
<feature type="transmembrane region" description="Helical" evidence="2">
    <location>
        <begin position="218"/>
        <end position="239"/>
    </location>
</feature>
<gene>
    <name evidence="4" type="ORF">F0U60_30395</name>
</gene>
<reference evidence="4 5" key="1">
    <citation type="submission" date="2019-08" db="EMBL/GenBank/DDBJ databases">
        <title>Archangium and Cystobacter genomes.</title>
        <authorList>
            <person name="Chen I.-C.K."/>
            <person name="Wielgoss S."/>
        </authorList>
    </citation>
    <scope>NUCLEOTIDE SEQUENCE [LARGE SCALE GENOMIC DNA]</scope>
    <source>
        <strain evidence="4 5">Cbm 6</strain>
    </source>
</reference>
<feature type="transmembrane region" description="Helical" evidence="2">
    <location>
        <begin position="163"/>
        <end position="182"/>
    </location>
</feature>
<feature type="transmembrane region" description="Helical" evidence="2">
    <location>
        <begin position="101"/>
        <end position="120"/>
    </location>
</feature>
<feature type="transmembrane region" description="Helical" evidence="2">
    <location>
        <begin position="132"/>
        <end position="151"/>
    </location>
</feature>
<evidence type="ECO:0000256" key="1">
    <source>
        <dbReference type="SAM" id="MobiDB-lite"/>
    </source>
</evidence>
<accession>A0ABY9WXU8</accession>
<dbReference type="EMBL" id="CP043494">
    <property type="protein sequence ID" value="WNG47974.1"/>
    <property type="molecule type" value="Genomic_DNA"/>
</dbReference>
<evidence type="ECO:0000256" key="3">
    <source>
        <dbReference type="SAM" id="SignalP"/>
    </source>
</evidence>
<evidence type="ECO:0000313" key="5">
    <source>
        <dbReference type="Proteomes" id="UP001611383"/>
    </source>
</evidence>
<feature type="transmembrane region" description="Helical" evidence="2">
    <location>
        <begin position="251"/>
        <end position="271"/>
    </location>
</feature>
<feature type="signal peptide" evidence="3">
    <location>
        <begin position="1"/>
        <end position="35"/>
    </location>
</feature>
<evidence type="ECO:0000256" key="2">
    <source>
        <dbReference type="SAM" id="Phobius"/>
    </source>
</evidence>
<proteinExistence type="predicted"/>
<keyword evidence="2" id="KW-1133">Transmembrane helix</keyword>
<keyword evidence="5" id="KW-1185">Reference proteome</keyword>
<protein>
    <submittedName>
        <fullName evidence="4">Uncharacterized protein</fullName>
    </submittedName>
</protein>
<feature type="transmembrane region" description="Helical" evidence="2">
    <location>
        <begin position="283"/>
        <end position="304"/>
    </location>
</feature>
<feature type="region of interest" description="Disordered" evidence="1">
    <location>
        <begin position="38"/>
        <end position="76"/>
    </location>
</feature>
<sequence>MPPVFGQGVIRVSSLTRWLSLAVVLLLAAPGAARAQEGYASDAPVLPPDTASLRTEPQAPLTQDEPLPHPATAVPQSEDGAILDGRVRYGAFLSGPGSLTFIMHHSIMGALGGFFVQGIGKSFSFERSSREAMLAGTLIGAGLGFGASAWWQFHNWVDKPMSYFGIANSAIGGMFAAGFMDMLTRDQSLLTWSALIGAELGAWLTAGLGGGQLPLDDGLLIASGGGWGLIYGALLLAIVHFSGSKIEGKTWVDSLLIAPGIGATALALATMKYNPTPSQIMRANLFGAGVGAVVLALSALVLGGFDQPTPYVLSFLGSAGAITTVSLLWEEAAERPNMALSGSRRSKAYRCVWW</sequence>
<feature type="transmembrane region" description="Helical" evidence="2">
    <location>
        <begin position="189"/>
        <end position="206"/>
    </location>
</feature>
<feature type="chain" id="PRO_5046290669" evidence="3">
    <location>
        <begin position="36"/>
        <end position="354"/>
    </location>
</feature>
<feature type="transmembrane region" description="Helical" evidence="2">
    <location>
        <begin position="311"/>
        <end position="329"/>
    </location>
</feature>